<dbReference type="Gene3D" id="3.30.70.370">
    <property type="match status" value="1"/>
</dbReference>
<keyword evidence="1" id="KW-0235">DNA replication</keyword>
<dbReference type="SUPFAM" id="SSF53098">
    <property type="entry name" value="Ribonuclease H-like"/>
    <property type="match status" value="1"/>
</dbReference>
<dbReference type="Gene3D" id="1.20.1060.10">
    <property type="entry name" value="Taq DNA Polymerase, Chain T, domain 4"/>
    <property type="match status" value="1"/>
</dbReference>
<dbReference type="GeneID" id="6417436"/>
<dbReference type="Pfam" id="PF00476">
    <property type="entry name" value="DNA_pol_A"/>
    <property type="match status" value="1"/>
</dbReference>
<name>B3VGT4_9CAUD</name>
<dbReference type="EMBL" id="EU744251">
    <property type="protein sequence ID" value="ACE80061.1"/>
    <property type="molecule type" value="Genomic_DNA"/>
</dbReference>
<dbReference type="GO" id="GO:0006261">
    <property type="term" value="P:DNA-templated DNA replication"/>
    <property type="evidence" value="ECO:0007669"/>
    <property type="project" value="InterPro"/>
</dbReference>
<dbReference type="PANTHER" id="PTHR10133:SF27">
    <property type="entry name" value="DNA POLYMERASE NU"/>
    <property type="match status" value="1"/>
</dbReference>
<dbReference type="Gene3D" id="3.30.420.10">
    <property type="entry name" value="Ribonuclease H-like superfamily/Ribonuclease H"/>
    <property type="match status" value="1"/>
</dbReference>
<dbReference type="GO" id="GO:0003677">
    <property type="term" value="F:DNA binding"/>
    <property type="evidence" value="ECO:0007669"/>
    <property type="project" value="InterPro"/>
</dbReference>
<dbReference type="InterPro" id="IPR002562">
    <property type="entry name" value="3'-5'_exonuclease_dom"/>
</dbReference>
<dbReference type="SMART" id="SM00482">
    <property type="entry name" value="POLAc"/>
    <property type="match status" value="1"/>
</dbReference>
<dbReference type="SMART" id="SM00474">
    <property type="entry name" value="35EXOc"/>
    <property type="match status" value="1"/>
</dbReference>
<dbReference type="GO" id="GO:0039693">
    <property type="term" value="P:viral DNA genome replication"/>
    <property type="evidence" value="ECO:0007669"/>
    <property type="project" value="UniProtKB-KW"/>
</dbReference>
<organism evidence="5 6">
    <name type="scientific">Mycobacterium phage Jasper</name>
    <dbReference type="NCBI Taxonomy" id="2914014"/>
    <lineage>
        <taxon>Viruses</taxon>
        <taxon>Duplodnaviria</taxon>
        <taxon>Heunggongvirae</taxon>
        <taxon>Uroviricota</taxon>
        <taxon>Caudoviricetes</taxon>
        <taxon>Fromanvirus</taxon>
        <taxon>Fromanvirus jasper</taxon>
    </lineage>
</organism>
<dbReference type="GO" id="GO:0003887">
    <property type="term" value="F:DNA-directed DNA polymerase activity"/>
    <property type="evidence" value="ECO:0007669"/>
    <property type="project" value="InterPro"/>
</dbReference>
<dbReference type="Gene3D" id="1.10.150.20">
    <property type="entry name" value="5' to 3' exonuclease, C-terminal subdomain"/>
    <property type="match status" value="1"/>
</dbReference>
<dbReference type="SUPFAM" id="SSF56672">
    <property type="entry name" value="DNA/RNA polymerases"/>
    <property type="match status" value="1"/>
</dbReference>
<dbReference type="GO" id="GO:0006302">
    <property type="term" value="P:double-strand break repair"/>
    <property type="evidence" value="ECO:0007669"/>
    <property type="project" value="TreeGrafter"/>
</dbReference>
<accession>B3VGT4</accession>
<dbReference type="InterPro" id="IPR036397">
    <property type="entry name" value="RNaseH_sf"/>
</dbReference>
<keyword evidence="2" id="KW-1194">Viral DNA replication</keyword>
<gene>
    <name evidence="5" type="primary">46</name>
    <name evidence="5" type="ORF">Jasper_46</name>
</gene>
<dbReference type="GO" id="GO:0008408">
    <property type="term" value="F:3'-5' exonuclease activity"/>
    <property type="evidence" value="ECO:0007669"/>
    <property type="project" value="InterPro"/>
</dbReference>
<dbReference type="PANTHER" id="PTHR10133">
    <property type="entry name" value="DNA POLYMERASE I"/>
    <property type="match status" value="1"/>
</dbReference>
<keyword evidence="6" id="KW-1185">Reference proteome</keyword>
<sequence>MKQHRYQIKDETVLVNVVEHEDDLDGFESFIRSNLRILGLDTETTGLNIYQDDFGIRLIQFGNPWESWVLPVERGGVFVGAAATALQKVQRFVIHNAAFDLQVIERTLGVPMEQMWPKVEDTKIYSHLVDPRAYKEGGTGHKLEELTKFYIDPVTAEEVKASMARLAKKHKTTKDKIWALVDLDDPDYELYAGMDTILVSRLLGKVAPLVPESSHKLIPYEHKLAEVMSYVERTGFLLDVDYSEKLSEDMLRKAEHYTAVARYAYGVDSVNSTEKLADGLERTGVKIKGRTATNKRQVNAELLEALAEEGNALAKAAIEAKKWGSWEKTWVRNFIERRDANDRVHPGINPLQARTGRMSTSNPSAQNLPSGDWMVRRCFLADPGQIIASVDYRAQELRVLAALSGDQTMLRAFEEESDLHQVTADAAGVDRKIGKMANFLVCYGGGAGKLATNAGITFPEAKKVLEVFATTYPGVDTLNKRMQQEAGSAGFITTPTGRRLPVDPDRAYSALNYLIQSSSRDVTGAAVLRLHEAGFTPNMRLVVHDEVLLSLPEADAEAAVKEVGQIMEQRIGPVLVNTDPEVTGKSWGSGYMDEETMARHDAELRSRGF</sequence>
<protein>
    <submittedName>
        <fullName evidence="5">DNA polymerase</fullName>
    </submittedName>
</protein>
<evidence type="ECO:0000256" key="1">
    <source>
        <dbReference type="ARBA" id="ARBA00022705"/>
    </source>
</evidence>
<dbReference type="InterPro" id="IPR002298">
    <property type="entry name" value="DNA_polymerase_A"/>
</dbReference>
<evidence type="ECO:0000259" key="3">
    <source>
        <dbReference type="SMART" id="SM00474"/>
    </source>
</evidence>
<feature type="domain" description="DNA-directed DNA polymerase family A palm" evidence="4">
    <location>
        <begin position="372"/>
        <end position="555"/>
    </location>
</feature>
<evidence type="ECO:0000313" key="6">
    <source>
        <dbReference type="Proteomes" id="UP000001210"/>
    </source>
</evidence>
<dbReference type="Pfam" id="PF01612">
    <property type="entry name" value="DNA_pol_A_exo1"/>
    <property type="match status" value="1"/>
</dbReference>
<evidence type="ECO:0000256" key="2">
    <source>
        <dbReference type="ARBA" id="ARBA00023109"/>
    </source>
</evidence>
<dbReference type="InterPro" id="IPR001098">
    <property type="entry name" value="DNA-dir_DNA_pol_A_palm_dom"/>
</dbReference>
<proteinExistence type="predicted"/>
<dbReference type="KEGG" id="vg:6417436"/>
<evidence type="ECO:0000313" key="5">
    <source>
        <dbReference type="EMBL" id="ACE80061.1"/>
    </source>
</evidence>
<feature type="domain" description="3'-5' exonuclease" evidence="3">
    <location>
        <begin position="15"/>
        <end position="192"/>
    </location>
</feature>
<dbReference type="InterPro" id="IPR043502">
    <property type="entry name" value="DNA/RNA_pol_sf"/>
</dbReference>
<dbReference type="Proteomes" id="UP000001210">
    <property type="component" value="Segment"/>
</dbReference>
<reference evidence="5 6" key="1">
    <citation type="submission" date="2008-05" db="EMBL/GenBank/DDBJ databases">
        <authorList>
            <person name="Bonnell L."/>
            <person name="Offner S."/>
            <person name="Houtz J.M."/>
            <person name="Pedulla M.L."/>
            <person name="Weber R.J."/>
            <person name="Chambers R.A."/>
            <person name="Jacobs-Sera D."/>
            <person name="Hendrix R.W."/>
            <person name="Hatfull G.F."/>
        </authorList>
    </citation>
    <scope>NUCLEOTIDE SEQUENCE [LARGE SCALE GENOMIC DNA]</scope>
</reference>
<evidence type="ECO:0000259" key="4">
    <source>
        <dbReference type="SMART" id="SM00482"/>
    </source>
</evidence>
<dbReference type="RefSeq" id="YP_001994593.1">
    <property type="nucleotide sequence ID" value="NC_011020.1"/>
</dbReference>
<dbReference type="InterPro" id="IPR012337">
    <property type="entry name" value="RNaseH-like_sf"/>
</dbReference>